<dbReference type="EMBL" id="UINC01001338">
    <property type="protein sequence ID" value="SUZ77999.1"/>
    <property type="molecule type" value="Genomic_DNA"/>
</dbReference>
<name>A0A381QHW2_9ZZZZ</name>
<feature type="non-terminal residue" evidence="1">
    <location>
        <position position="1"/>
    </location>
</feature>
<dbReference type="AlphaFoldDB" id="A0A381QHW2"/>
<proteinExistence type="predicted"/>
<protein>
    <submittedName>
        <fullName evidence="1">Uncharacterized protein</fullName>
    </submittedName>
</protein>
<accession>A0A381QHW2</accession>
<sequence>VKLTITDWIRAVASNAAGEILVAQTPRLLANISLSTARWE</sequence>
<organism evidence="1">
    <name type="scientific">marine metagenome</name>
    <dbReference type="NCBI Taxonomy" id="408172"/>
    <lineage>
        <taxon>unclassified sequences</taxon>
        <taxon>metagenomes</taxon>
        <taxon>ecological metagenomes</taxon>
    </lineage>
</organism>
<evidence type="ECO:0000313" key="1">
    <source>
        <dbReference type="EMBL" id="SUZ77999.1"/>
    </source>
</evidence>
<gene>
    <name evidence="1" type="ORF">METZ01_LOCUS30853</name>
</gene>
<reference evidence="1" key="1">
    <citation type="submission" date="2018-05" db="EMBL/GenBank/DDBJ databases">
        <authorList>
            <person name="Lanie J.A."/>
            <person name="Ng W.-L."/>
            <person name="Kazmierczak K.M."/>
            <person name="Andrzejewski T.M."/>
            <person name="Davidsen T.M."/>
            <person name="Wayne K.J."/>
            <person name="Tettelin H."/>
            <person name="Glass J.I."/>
            <person name="Rusch D."/>
            <person name="Podicherti R."/>
            <person name="Tsui H.-C.T."/>
            <person name="Winkler M.E."/>
        </authorList>
    </citation>
    <scope>NUCLEOTIDE SEQUENCE</scope>
</reference>